<dbReference type="RefSeq" id="XP_020122609.1">
    <property type="nucleotide sequence ID" value="XM_020264787.1"/>
</dbReference>
<comment type="caution">
    <text evidence="4">The sequence shown here is derived from an EMBL/GenBank/DDBJ whole genome shotgun (WGS) entry which is preliminary data.</text>
</comment>
<accession>A0A225AYQ8</accession>
<evidence type="ECO:0000256" key="2">
    <source>
        <dbReference type="SAM" id="SignalP"/>
    </source>
</evidence>
<feature type="domain" description="Cyclin-D1-binding protein 1-like N-terminal" evidence="3">
    <location>
        <begin position="47"/>
        <end position="201"/>
    </location>
</feature>
<gene>
    <name evidence="4" type="ORF">UA08_02715</name>
</gene>
<reference evidence="4 5" key="1">
    <citation type="submission" date="2015-06" db="EMBL/GenBank/DDBJ databases">
        <title>Talaromyces atroroseus IBT 11181 draft genome.</title>
        <authorList>
            <person name="Rasmussen K.B."/>
            <person name="Rasmussen S."/>
            <person name="Petersen B."/>
            <person name="Sicheritz-Ponten T."/>
            <person name="Mortensen U.H."/>
            <person name="Thrane U."/>
        </authorList>
    </citation>
    <scope>NUCLEOTIDE SEQUENCE [LARGE SCALE GENOMIC DNA]</scope>
    <source>
        <strain evidence="4 5">IBT 11181</strain>
    </source>
</reference>
<dbReference type="Pfam" id="PF13324">
    <property type="entry name" value="GCIP_N"/>
    <property type="match status" value="1"/>
</dbReference>
<dbReference type="PANTHER" id="PTHR15492">
    <property type="entry name" value="CYCLIN D1-BINDING PROTEIN 1"/>
    <property type="match status" value="1"/>
</dbReference>
<dbReference type="EMBL" id="LFMY01000003">
    <property type="protein sequence ID" value="OKL62488.1"/>
    <property type="molecule type" value="Genomic_DNA"/>
</dbReference>
<protein>
    <recommendedName>
        <fullName evidence="3">Cyclin-D1-binding protein 1-like N-terminal domain-containing protein</fullName>
    </recommendedName>
</protein>
<dbReference type="OrthoDB" id="4088536at2759"/>
<organism evidence="4 5">
    <name type="scientific">Talaromyces atroroseus</name>
    <dbReference type="NCBI Taxonomy" id="1441469"/>
    <lineage>
        <taxon>Eukaryota</taxon>
        <taxon>Fungi</taxon>
        <taxon>Dikarya</taxon>
        <taxon>Ascomycota</taxon>
        <taxon>Pezizomycotina</taxon>
        <taxon>Eurotiomycetes</taxon>
        <taxon>Eurotiomycetidae</taxon>
        <taxon>Eurotiales</taxon>
        <taxon>Trichocomaceae</taxon>
        <taxon>Talaromyces</taxon>
        <taxon>Talaromyces sect. Trachyspermi</taxon>
    </lineage>
</organism>
<keyword evidence="5" id="KW-1185">Reference proteome</keyword>
<dbReference type="STRING" id="1441469.A0A225AYQ8"/>
<evidence type="ECO:0000313" key="5">
    <source>
        <dbReference type="Proteomes" id="UP000214365"/>
    </source>
</evidence>
<keyword evidence="2" id="KW-0732">Signal</keyword>
<feature type="compositionally biased region" description="Basic and acidic residues" evidence="1">
    <location>
        <begin position="217"/>
        <end position="228"/>
    </location>
</feature>
<evidence type="ECO:0000259" key="3">
    <source>
        <dbReference type="Pfam" id="PF13324"/>
    </source>
</evidence>
<dbReference type="Proteomes" id="UP000214365">
    <property type="component" value="Unassembled WGS sequence"/>
</dbReference>
<dbReference type="InterPro" id="IPR049317">
    <property type="entry name" value="GCIP-like_N"/>
</dbReference>
<feature type="region of interest" description="Disordered" evidence="1">
    <location>
        <begin position="214"/>
        <end position="238"/>
    </location>
</feature>
<dbReference type="PANTHER" id="PTHR15492:SF1">
    <property type="entry name" value="CYCLIN-D1-BINDING PROTEIN 1"/>
    <property type="match status" value="1"/>
</dbReference>
<dbReference type="GO" id="GO:0005634">
    <property type="term" value="C:nucleus"/>
    <property type="evidence" value="ECO:0007669"/>
    <property type="project" value="TreeGrafter"/>
</dbReference>
<dbReference type="InterPro" id="IPR026907">
    <property type="entry name" value="GCIP-like"/>
</dbReference>
<feature type="chain" id="PRO_5012307741" description="Cyclin-D1-binding protein 1-like N-terminal domain-containing protein" evidence="2">
    <location>
        <begin position="17"/>
        <end position="368"/>
    </location>
</feature>
<dbReference type="Gene3D" id="1.20.1410.10">
    <property type="entry name" value="I/LWEQ domain"/>
    <property type="match status" value="1"/>
</dbReference>
<dbReference type="Gene3D" id="1.20.1420.10">
    <property type="entry name" value="Talin, central domain"/>
    <property type="match status" value="1"/>
</dbReference>
<sequence>MSEKLHILLETALALSAQFQTTLDTTPPTAATAENDDAANPSPLVLLSNSAKTLRAQVTKLSLLTITAPFTPSALCTSLTPVNDSVMPSMVTAVLMLTPGEYTKAFSLEARLLVKTALKEFSVLVEAITSFADELKKGEKKSELSKSEKEAITSQTGRVWDACDTITTLVTQGVVGHVVRRVQEWHDLVKDAISELEEWDPEEDDADFEELLDVGDETAKDIEKNGKESDEEEEDDDIEALHEQKKSLLRALKPIAQIYPAIISNRCKKGGLTASKSQIAKLESLTSDLQSIPGHVDEAAGSLYESNLDDSVRYLNKAKTTAERAIELVIYPWTENSTITEQQQGDKFTIWSTTWRKVMGNVIKDIQS</sequence>
<dbReference type="AlphaFoldDB" id="A0A225AYQ8"/>
<evidence type="ECO:0000313" key="4">
    <source>
        <dbReference type="EMBL" id="OKL62488.1"/>
    </source>
</evidence>
<proteinExistence type="predicted"/>
<name>A0A225AYQ8_TALAT</name>
<dbReference type="GeneID" id="31002470"/>
<feature type="signal peptide" evidence="2">
    <location>
        <begin position="1"/>
        <end position="16"/>
    </location>
</feature>
<feature type="compositionally biased region" description="Acidic residues" evidence="1">
    <location>
        <begin position="229"/>
        <end position="238"/>
    </location>
</feature>
<evidence type="ECO:0000256" key="1">
    <source>
        <dbReference type="SAM" id="MobiDB-lite"/>
    </source>
</evidence>